<dbReference type="Proteomes" id="UP001623660">
    <property type="component" value="Unassembled WGS sequence"/>
</dbReference>
<dbReference type="PANTHER" id="PTHR30461:SF23">
    <property type="entry name" value="DNA RECOMBINASE-RELATED"/>
    <property type="match status" value="1"/>
</dbReference>
<sequence>MKAAIYSRKSKFTAKGESIENQIEMCKEYLNRNYSNIEDIKIYEDEGFSGGNVNRPEFKKLITDAKKNKFDVLICYRLDRISRNVADFSNTIEDLQRHNIDFISIKEQFDTSSPMGRAMMNIAAVFAQLERETIAERIRDNMLELAKTGRWLGGTPPLGYKSEAVEYSNHDGKDKKMFKLSEVPEEMKTVKLIYKLYLEKRGFASVATYLCKNKYKGKNGGEFSRATVEQIIINPVYCISDENIFKWFKKQGTITYGAPDGIHGLMVYNKRKEKGKKPNSMDQWIVAIGKHKGIITSDTWLKCENILKQNKAKPSPRWGTGNKFLLSGMVVCGECGSGMASWSHYNKKRDFMERYYRCNLKNRASNRCSNKMLNAYKVEEYIENYLLELDMEALLKIYKNDKSNITSKDDIENELDRTKKQLDENNKVIKGLVRKLAFLEDDPDLIQVFKSEINDIKIENDELQKNMRELTMSMEPLETKEEFIGTIKETLSNFKKFYKLVDIETQRLLIKSLVKNIVWHSKDETIEINPLISNKSISQASVRRRNF</sequence>
<proteinExistence type="predicted"/>
<name>A0ABW8SF18_9CLOT</name>
<keyword evidence="5" id="KW-1185">Reference proteome</keyword>
<dbReference type="SMART" id="SM00857">
    <property type="entry name" value="Resolvase"/>
    <property type="match status" value="1"/>
</dbReference>
<dbReference type="Gene3D" id="3.90.1750.20">
    <property type="entry name" value="Putative Large Serine Recombinase, Chain B, Domain 2"/>
    <property type="match status" value="2"/>
</dbReference>
<dbReference type="InterPro" id="IPR011109">
    <property type="entry name" value="DNA_bind_recombinase_dom"/>
</dbReference>
<evidence type="ECO:0000259" key="2">
    <source>
        <dbReference type="PROSITE" id="PS51736"/>
    </source>
</evidence>
<reference evidence="4 5" key="1">
    <citation type="submission" date="2024-11" db="EMBL/GenBank/DDBJ databases">
        <authorList>
            <person name="Heng Y.C."/>
            <person name="Lim A.C.H."/>
            <person name="Lee J.K.Y."/>
            <person name="Kittelmann S."/>
        </authorList>
    </citation>
    <scope>NUCLEOTIDE SEQUENCE [LARGE SCALE GENOMIC DNA]</scope>
    <source>
        <strain evidence="4 5">WILCCON 0269</strain>
    </source>
</reference>
<dbReference type="SUPFAM" id="SSF53041">
    <property type="entry name" value="Resolvase-like"/>
    <property type="match status" value="1"/>
</dbReference>
<dbReference type="EMBL" id="JBJHZX010000003">
    <property type="protein sequence ID" value="MFL0194555.1"/>
    <property type="molecule type" value="Genomic_DNA"/>
</dbReference>
<evidence type="ECO:0000313" key="5">
    <source>
        <dbReference type="Proteomes" id="UP001623660"/>
    </source>
</evidence>
<evidence type="ECO:0000256" key="1">
    <source>
        <dbReference type="SAM" id="Coils"/>
    </source>
</evidence>
<accession>A0ABW8SF18</accession>
<dbReference type="Pfam" id="PF13408">
    <property type="entry name" value="Zn_ribbon_recom"/>
    <property type="match status" value="1"/>
</dbReference>
<dbReference type="InterPro" id="IPR050639">
    <property type="entry name" value="SSR_resolvase"/>
</dbReference>
<dbReference type="PROSITE" id="PS51736">
    <property type="entry name" value="RECOMBINASES_3"/>
    <property type="match status" value="1"/>
</dbReference>
<dbReference type="PANTHER" id="PTHR30461">
    <property type="entry name" value="DNA-INVERTASE FROM LAMBDOID PROPHAGE"/>
    <property type="match status" value="1"/>
</dbReference>
<dbReference type="Gene3D" id="3.40.50.1390">
    <property type="entry name" value="Resolvase, N-terminal catalytic domain"/>
    <property type="match status" value="1"/>
</dbReference>
<comment type="caution">
    <text evidence="4">The sequence shown here is derived from an EMBL/GenBank/DDBJ whole genome shotgun (WGS) entry which is preliminary data.</text>
</comment>
<dbReference type="CDD" id="cd03768">
    <property type="entry name" value="SR_ResInv"/>
    <property type="match status" value="1"/>
</dbReference>
<dbReference type="InterPro" id="IPR006119">
    <property type="entry name" value="Resolv_N"/>
</dbReference>
<feature type="domain" description="Recombinase" evidence="3">
    <location>
        <begin position="157"/>
        <end position="313"/>
    </location>
</feature>
<organism evidence="4 5">
    <name type="scientific">Candidatus Clostridium eludens</name>
    <dbReference type="NCBI Taxonomy" id="3381663"/>
    <lineage>
        <taxon>Bacteria</taxon>
        <taxon>Bacillati</taxon>
        <taxon>Bacillota</taxon>
        <taxon>Clostridia</taxon>
        <taxon>Eubacteriales</taxon>
        <taxon>Clostridiaceae</taxon>
        <taxon>Clostridium</taxon>
    </lineage>
</organism>
<feature type="coiled-coil region" evidence="1">
    <location>
        <begin position="408"/>
        <end position="480"/>
    </location>
</feature>
<keyword evidence="1" id="KW-0175">Coiled coil</keyword>
<dbReference type="InterPro" id="IPR025827">
    <property type="entry name" value="Zn_ribbon_recom_dom"/>
</dbReference>
<dbReference type="PROSITE" id="PS51737">
    <property type="entry name" value="RECOMBINASE_DNA_BIND"/>
    <property type="match status" value="1"/>
</dbReference>
<dbReference type="Pfam" id="PF07508">
    <property type="entry name" value="Recombinase"/>
    <property type="match status" value="1"/>
</dbReference>
<gene>
    <name evidence="4" type="ORF">ACJDU8_03045</name>
</gene>
<dbReference type="InterPro" id="IPR036162">
    <property type="entry name" value="Resolvase-like_N_sf"/>
</dbReference>
<dbReference type="InterPro" id="IPR038109">
    <property type="entry name" value="DNA_bind_recomb_sf"/>
</dbReference>
<feature type="domain" description="Resolvase/invertase-type recombinase catalytic" evidence="2">
    <location>
        <begin position="2"/>
        <end position="149"/>
    </location>
</feature>
<evidence type="ECO:0000313" key="4">
    <source>
        <dbReference type="EMBL" id="MFL0194555.1"/>
    </source>
</evidence>
<dbReference type="Pfam" id="PF00239">
    <property type="entry name" value="Resolvase"/>
    <property type="match status" value="1"/>
</dbReference>
<evidence type="ECO:0000259" key="3">
    <source>
        <dbReference type="PROSITE" id="PS51737"/>
    </source>
</evidence>
<protein>
    <submittedName>
        <fullName evidence="4">Recombinase family protein</fullName>
    </submittedName>
</protein>
<dbReference type="RefSeq" id="WP_406790763.1">
    <property type="nucleotide sequence ID" value="NZ_JBJHZX010000003.1"/>
</dbReference>